<name>A0AAD6MGW0_9ROSI</name>
<reference evidence="2" key="1">
    <citation type="journal article" date="2023" name="Mol. Ecol. Resour.">
        <title>Chromosome-level genome assembly of a triploid poplar Populus alba 'Berolinensis'.</title>
        <authorList>
            <person name="Chen S."/>
            <person name="Yu Y."/>
            <person name="Wang X."/>
            <person name="Wang S."/>
            <person name="Zhang T."/>
            <person name="Zhou Y."/>
            <person name="He R."/>
            <person name="Meng N."/>
            <person name="Wang Y."/>
            <person name="Liu W."/>
            <person name="Liu Z."/>
            <person name="Liu J."/>
            <person name="Guo Q."/>
            <person name="Huang H."/>
            <person name="Sederoff R.R."/>
            <person name="Wang G."/>
            <person name="Qu G."/>
            <person name="Chen S."/>
        </authorList>
    </citation>
    <scope>NUCLEOTIDE SEQUENCE</scope>
    <source>
        <strain evidence="2">SC-2020</strain>
    </source>
</reference>
<dbReference type="Proteomes" id="UP001164929">
    <property type="component" value="Chromosome 9"/>
</dbReference>
<sequence>MVGLHLQWNHPSYGAVRCTSLQGLLPRLHAHFSSGVKHDNTRARIEKMVVSLLSMVKASLCSLAIMPSIMGSHHHSMGRCDHRRIGKAK</sequence>
<keyword evidence="1" id="KW-0472">Membrane</keyword>
<protein>
    <submittedName>
        <fullName evidence="2">Uncharacterized protein</fullName>
    </submittedName>
</protein>
<evidence type="ECO:0000313" key="2">
    <source>
        <dbReference type="EMBL" id="KAJ6985331.1"/>
    </source>
</evidence>
<keyword evidence="1" id="KW-1133">Transmembrane helix</keyword>
<organism evidence="2 3">
    <name type="scientific">Populus alba x Populus x berolinensis</name>
    <dbReference type="NCBI Taxonomy" id="444605"/>
    <lineage>
        <taxon>Eukaryota</taxon>
        <taxon>Viridiplantae</taxon>
        <taxon>Streptophyta</taxon>
        <taxon>Embryophyta</taxon>
        <taxon>Tracheophyta</taxon>
        <taxon>Spermatophyta</taxon>
        <taxon>Magnoliopsida</taxon>
        <taxon>eudicotyledons</taxon>
        <taxon>Gunneridae</taxon>
        <taxon>Pentapetalae</taxon>
        <taxon>rosids</taxon>
        <taxon>fabids</taxon>
        <taxon>Malpighiales</taxon>
        <taxon>Salicaceae</taxon>
        <taxon>Saliceae</taxon>
        <taxon>Populus</taxon>
    </lineage>
</organism>
<comment type="caution">
    <text evidence="2">The sequence shown here is derived from an EMBL/GenBank/DDBJ whole genome shotgun (WGS) entry which is preliminary data.</text>
</comment>
<evidence type="ECO:0000256" key="1">
    <source>
        <dbReference type="SAM" id="Phobius"/>
    </source>
</evidence>
<gene>
    <name evidence="2" type="ORF">NC653_023332</name>
</gene>
<dbReference type="EMBL" id="JAQIZT010000009">
    <property type="protein sequence ID" value="KAJ6985331.1"/>
    <property type="molecule type" value="Genomic_DNA"/>
</dbReference>
<dbReference type="AlphaFoldDB" id="A0AAD6MGW0"/>
<proteinExistence type="predicted"/>
<keyword evidence="1" id="KW-0812">Transmembrane</keyword>
<feature type="transmembrane region" description="Helical" evidence="1">
    <location>
        <begin position="48"/>
        <end position="69"/>
    </location>
</feature>
<keyword evidence="3" id="KW-1185">Reference proteome</keyword>
<evidence type="ECO:0000313" key="3">
    <source>
        <dbReference type="Proteomes" id="UP001164929"/>
    </source>
</evidence>
<accession>A0AAD6MGW0</accession>